<dbReference type="Pfam" id="PF01388">
    <property type="entry name" value="ARID"/>
    <property type="match status" value="1"/>
</dbReference>
<feature type="region of interest" description="Disordered" evidence="7">
    <location>
        <begin position="1"/>
        <end position="39"/>
    </location>
</feature>
<dbReference type="Gene3D" id="1.10.150.60">
    <property type="entry name" value="ARID DNA-binding domain"/>
    <property type="match status" value="1"/>
</dbReference>
<dbReference type="GO" id="GO:0005634">
    <property type="term" value="C:nucleus"/>
    <property type="evidence" value="ECO:0007669"/>
    <property type="project" value="UniProtKB-SubCell"/>
</dbReference>
<dbReference type="GO" id="GO:0006357">
    <property type="term" value="P:regulation of transcription by RNA polymerase II"/>
    <property type="evidence" value="ECO:0007669"/>
    <property type="project" value="TreeGrafter"/>
</dbReference>
<dbReference type="SUPFAM" id="SSF46774">
    <property type="entry name" value="ARID-like"/>
    <property type="match status" value="1"/>
</dbReference>
<keyword evidence="2" id="KW-0805">Transcription regulation</keyword>
<dbReference type="AlphaFoldDB" id="A0A5N4CCP1"/>
<dbReference type="SMART" id="SM00501">
    <property type="entry name" value="BRIGHT"/>
    <property type="match status" value="1"/>
</dbReference>
<evidence type="ECO:0000256" key="7">
    <source>
        <dbReference type="SAM" id="MobiDB-lite"/>
    </source>
</evidence>
<keyword evidence="10" id="KW-1185">Reference proteome</keyword>
<dbReference type="Proteomes" id="UP000299084">
    <property type="component" value="Unassembled WGS sequence"/>
</dbReference>
<dbReference type="InterPro" id="IPR001606">
    <property type="entry name" value="ARID_dom"/>
</dbReference>
<keyword evidence="5" id="KW-0804">Transcription</keyword>
<evidence type="ECO:0000259" key="8">
    <source>
        <dbReference type="PROSITE" id="PS51011"/>
    </source>
</evidence>
<accession>A0A5N4CCP1</accession>
<comment type="subcellular location">
    <subcellularLocation>
        <location evidence="1">Nucleus</location>
    </subcellularLocation>
</comment>
<dbReference type="PANTHER" id="PTHR13964">
    <property type="entry name" value="RBP-RELATED"/>
    <property type="match status" value="1"/>
</dbReference>
<sequence>MAPPIKGKRKQSEEGDPLHPPVSPQPDGEQSRSQSPVQLEPVVPLVPSLPLTGGSSHCLVFFPQDSPEAGREREEAQEREEEQAFLVSLYKFMKERHTPIERVPHLGFKQINLWKIYKAVEKLGAYELVTGRRLWKNVYDELGGSPGSTSAATCTRRHYERLVLPYVRHLKGEDDKPLPPSKPRKQYKMAKEPRGDDRATERPKKAKEEKQVDQMMPRKTKTDTPDLARLPSQESSRDSTEQPGQAPGPSLPSVGASGCPEAYRRLLSNFYCKGTHGIMSPLAKKKLLAQVSKVEALQCQEEGCHHGAGGPNREPPVSPAVQPLESPRSPGGLAENSRHQLTPQEGTQAPGGSLGEEAQAGPRPSAPIFTGCFHAYPTEVLKPVSQHPRDFFPSLKDGVLLGPLGKEEGLPAKEPQLVWGGDADRPSAFHKGGSQKGSLYPKPKACWVSPMAKVPAESPVPLPTFTSSPGLGNKRSLEEEGLAHGGKKLRAVSPFLKEVDAKECGAKSLGPGLAVSCLLGPALGPALPEAYRGTMLRCPLNFAGTPDPLKGQATLPFSPLVIPAFPAHLLATTAPSPMAAGLMHFPPASFDSALRHRLCPASSPWHVPPATTYAAPHFSFHLNTKL</sequence>
<dbReference type="PANTHER" id="PTHR13964:SF25">
    <property type="entry name" value="AT-RICH INTERACTIVE DOMAIN-CONTAINING PROTEIN 5A"/>
    <property type="match status" value="1"/>
</dbReference>
<dbReference type="InterPro" id="IPR036431">
    <property type="entry name" value="ARID_dom_sf"/>
</dbReference>
<evidence type="ECO:0000256" key="3">
    <source>
        <dbReference type="ARBA" id="ARBA00023125"/>
    </source>
</evidence>
<evidence type="ECO:0000256" key="1">
    <source>
        <dbReference type="ARBA" id="ARBA00004123"/>
    </source>
</evidence>
<dbReference type="CDD" id="cd16884">
    <property type="entry name" value="ARID_ARID5A"/>
    <property type="match status" value="1"/>
</dbReference>
<feature type="compositionally biased region" description="Basic and acidic residues" evidence="7">
    <location>
        <begin position="189"/>
        <end position="212"/>
    </location>
</feature>
<evidence type="ECO:0000256" key="2">
    <source>
        <dbReference type="ARBA" id="ARBA00023015"/>
    </source>
</evidence>
<evidence type="ECO:0000313" key="9">
    <source>
        <dbReference type="EMBL" id="KAB1256678.1"/>
    </source>
</evidence>
<keyword evidence="4" id="KW-0010">Activator</keyword>
<protein>
    <submittedName>
        <fullName evidence="9">AT-rich interactive domain-containing protein 5A</fullName>
    </submittedName>
</protein>
<gene>
    <name evidence="9" type="ORF">Cadr_000029888</name>
</gene>
<evidence type="ECO:0000256" key="6">
    <source>
        <dbReference type="ARBA" id="ARBA00023242"/>
    </source>
</evidence>
<feature type="region of interest" description="Disordered" evidence="7">
    <location>
        <begin position="170"/>
        <end position="256"/>
    </location>
</feature>
<feature type="region of interest" description="Disordered" evidence="7">
    <location>
        <begin position="303"/>
        <end position="366"/>
    </location>
</feature>
<keyword evidence="6" id="KW-0539">Nucleus</keyword>
<proteinExistence type="predicted"/>
<dbReference type="PROSITE" id="PS51011">
    <property type="entry name" value="ARID"/>
    <property type="match status" value="1"/>
</dbReference>
<evidence type="ECO:0000313" key="10">
    <source>
        <dbReference type="Proteomes" id="UP000299084"/>
    </source>
</evidence>
<dbReference type="EMBL" id="JWIN03000028">
    <property type="protein sequence ID" value="KAB1256678.1"/>
    <property type="molecule type" value="Genomic_DNA"/>
</dbReference>
<evidence type="ECO:0000256" key="5">
    <source>
        <dbReference type="ARBA" id="ARBA00023163"/>
    </source>
</evidence>
<dbReference type="InterPro" id="IPR051232">
    <property type="entry name" value="ARID/SWI1_ChromRemod"/>
</dbReference>
<organism evidence="9 10">
    <name type="scientific">Camelus dromedarius</name>
    <name type="common">Dromedary</name>
    <name type="synonym">Arabian camel</name>
    <dbReference type="NCBI Taxonomy" id="9838"/>
    <lineage>
        <taxon>Eukaryota</taxon>
        <taxon>Metazoa</taxon>
        <taxon>Chordata</taxon>
        <taxon>Craniata</taxon>
        <taxon>Vertebrata</taxon>
        <taxon>Euteleostomi</taxon>
        <taxon>Mammalia</taxon>
        <taxon>Eutheria</taxon>
        <taxon>Laurasiatheria</taxon>
        <taxon>Artiodactyla</taxon>
        <taxon>Tylopoda</taxon>
        <taxon>Camelidae</taxon>
        <taxon>Camelus</taxon>
    </lineage>
</organism>
<evidence type="ECO:0000256" key="4">
    <source>
        <dbReference type="ARBA" id="ARBA00023159"/>
    </source>
</evidence>
<comment type="caution">
    <text evidence="9">The sequence shown here is derived from an EMBL/GenBank/DDBJ whole genome shotgun (WGS) entry which is preliminary data.</text>
</comment>
<name>A0A5N4CCP1_CAMDR</name>
<dbReference type="FunFam" id="1.10.150.60:FF:000004">
    <property type="entry name" value="AT-rich interactive domain-containing protein 5B"/>
    <property type="match status" value="1"/>
</dbReference>
<dbReference type="GO" id="GO:0000976">
    <property type="term" value="F:transcription cis-regulatory region binding"/>
    <property type="evidence" value="ECO:0007669"/>
    <property type="project" value="TreeGrafter"/>
</dbReference>
<reference evidence="9 10" key="1">
    <citation type="journal article" date="2019" name="Mol. Ecol. Resour.">
        <title>Improving Illumina assemblies with Hi-C and long reads: an example with the North African dromedary.</title>
        <authorList>
            <person name="Elbers J.P."/>
            <person name="Rogers M.F."/>
            <person name="Perelman P.L."/>
            <person name="Proskuryakova A.A."/>
            <person name="Serdyukova N.A."/>
            <person name="Johnson W.E."/>
            <person name="Horin P."/>
            <person name="Corander J."/>
            <person name="Murphy D."/>
            <person name="Burger P.A."/>
        </authorList>
    </citation>
    <scope>NUCLEOTIDE SEQUENCE [LARGE SCALE GENOMIC DNA]</scope>
    <source>
        <strain evidence="9">Drom800</strain>
        <tissue evidence="9">Blood</tissue>
    </source>
</reference>
<feature type="domain" description="ARID" evidence="8">
    <location>
        <begin position="79"/>
        <end position="171"/>
    </location>
</feature>
<feature type="region of interest" description="Disordered" evidence="7">
    <location>
        <begin position="459"/>
        <end position="482"/>
    </location>
</feature>
<keyword evidence="3" id="KW-0238">DNA-binding</keyword>
<dbReference type="SMART" id="SM01014">
    <property type="entry name" value="ARID"/>
    <property type="match status" value="1"/>
</dbReference>